<evidence type="ECO:0000256" key="2">
    <source>
        <dbReference type="ARBA" id="ARBA00022803"/>
    </source>
</evidence>
<dbReference type="InterPro" id="IPR019734">
    <property type="entry name" value="TPR_rpt"/>
</dbReference>
<proteinExistence type="predicted"/>
<dbReference type="Pfam" id="PF00515">
    <property type="entry name" value="TPR_1"/>
    <property type="match status" value="1"/>
</dbReference>
<evidence type="ECO:0000313" key="4">
    <source>
        <dbReference type="EMBL" id="GLB50153.1"/>
    </source>
</evidence>
<comment type="caution">
    <text evidence="4">The sequence shown here is derived from an EMBL/GenBank/DDBJ whole genome shotgun (WGS) entry which is preliminary data.</text>
</comment>
<dbReference type="PROSITE" id="PS50293">
    <property type="entry name" value="TPR_REGION"/>
    <property type="match status" value="1"/>
</dbReference>
<dbReference type="InterPro" id="IPR011990">
    <property type="entry name" value="TPR-like_helical_dom_sf"/>
</dbReference>
<dbReference type="SMART" id="SM00028">
    <property type="entry name" value="TPR"/>
    <property type="match status" value="4"/>
</dbReference>
<keyword evidence="1" id="KW-0677">Repeat</keyword>
<dbReference type="Pfam" id="PF07719">
    <property type="entry name" value="TPR_2"/>
    <property type="match status" value="1"/>
</dbReference>
<keyword evidence="5" id="KW-1185">Reference proteome</keyword>
<evidence type="ECO:0008006" key="6">
    <source>
        <dbReference type="Google" id="ProtNLM"/>
    </source>
</evidence>
<reference evidence="4" key="1">
    <citation type="submission" date="2022-07" db="EMBL/GenBank/DDBJ databases">
        <title>Taxonomy of Novel Oxalotrophic and Methylotrophic Bacteria.</title>
        <authorList>
            <person name="Sahin N."/>
            <person name="Tani A."/>
        </authorList>
    </citation>
    <scope>NUCLEOTIDE SEQUENCE</scope>
    <source>
        <strain evidence="4">Y10</strain>
    </source>
</reference>
<dbReference type="InterPro" id="IPR013105">
    <property type="entry name" value="TPR_2"/>
</dbReference>
<protein>
    <recommendedName>
        <fullName evidence="6">Tetratricopeptide repeat-containing protein</fullName>
    </recommendedName>
</protein>
<evidence type="ECO:0000256" key="3">
    <source>
        <dbReference type="PROSITE-ProRule" id="PRU00339"/>
    </source>
</evidence>
<name>A0ABQ5ML62_9FLAO</name>
<evidence type="ECO:0000313" key="5">
    <source>
        <dbReference type="Proteomes" id="UP001143543"/>
    </source>
</evidence>
<evidence type="ECO:0000256" key="1">
    <source>
        <dbReference type="ARBA" id="ARBA00022737"/>
    </source>
</evidence>
<dbReference type="PANTHER" id="PTHR44858">
    <property type="entry name" value="TETRATRICOPEPTIDE REPEAT PROTEIN 6"/>
    <property type="match status" value="1"/>
</dbReference>
<dbReference type="Proteomes" id="UP001143543">
    <property type="component" value="Unassembled WGS sequence"/>
</dbReference>
<dbReference type="PROSITE" id="PS50005">
    <property type="entry name" value="TPR"/>
    <property type="match status" value="2"/>
</dbReference>
<feature type="repeat" description="TPR" evidence="3">
    <location>
        <begin position="222"/>
        <end position="255"/>
    </location>
</feature>
<accession>A0ABQ5ML62</accession>
<dbReference type="PANTHER" id="PTHR44858:SF1">
    <property type="entry name" value="UDP-N-ACETYLGLUCOSAMINE--PEPTIDE N-ACETYLGLUCOSAMINYLTRANSFERASE SPINDLY-RELATED"/>
    <property type="match status" value="1"/>
</dbReference>
<dbReference type="EMBL" id="BRVO01000003">
    <property type="protein sequence ID" value="GLB50153.1"/>
    <property type="molecule type" value="Genomic_DNA"/>
</dbReference>
<keyword evidence="2 3" id="KW-0802">TPR repeat</keyword>
<feature type="repeat" description="TPR" evidence="3">
    <location>
        <begin position="290"/>
        <end position="323"/>
    </location>
</feature>
<dbReference type="Gene3D" id="1.25.40.10">
    <property type="entry name" value="Tetratricopeptide repeat domain"/>
    <property type="match status" value="2"/>
</dbReference>
<dbReference type="InterPro" id="IPR050498">
    <property type="entry name" value="Ycf3"/>
</dbReference>
<dbReference type="SUPFAM" id="SSF48452">
    <property type="entry name" value="TPR-like"/>
    <property type="match status" value="1"/>
</dbReference>
<organism evidence="4 5">
    <name type="scientific">Neptunitalea lumnitzerae</name>
    <dbReference type="NCBI Taxonomy" id="2965509"/>
    <lineage>
        <taxon>Bacteria</taxon>
        <taxon>Pseudomonadati</taxon>
        <taxon>Bacteroidota</taxon>
        <taxon>Flavobacteriia</taxon>
        <taxon>Flavobacteriales</taxon>
        <taxon>Flavobacteriaceae</taxon>
        <taxon>Neptunitalea</taxon>
    </lineage>
</organism>
<gene>
    <name evidence="4" type="ORF">Y10_25210</name>
</gene>
<sequence>MGVVLMTGMLSFGQKDEIKNAEKALKKEAYTEALDAVSSVDGATADDKYKGKYYYIVAKSNLELGTKDGFDVPTINKGLEAVDKLIAFEEQEGKSKYTDELKQLRADKAQTAATAAYEKYKAENYASASQDYEMVFKLSPVDTTMMYYAAVSAGLAKEYDRTTALYEGLLDMGYEGVDVTYVAIEKETGEEKSWGDAATRDLMVKSGDYINPEDKKSVSKRSEIVKNLGVLYIQLGENDKAIKAFETAREADPNDINLIINEATIYYQMEDYSKFKELMAEASAMAPDNADIQYNIGVANGQMKDYEGARAAYKKALEIKPDYKNAVLNLSGSYIDEANGLIEELNKLGNTQEEIKKYNALVEKREGIYKKSAEVLEEYLKASGTNDSDILEQLKQIYGAIGDSENYARVKGLLGE</sequence>